<evidence type="ECO:0000313" key="3">
    <source>
        <dbReference type="EMBL" id="MBP2038969.1"/>
    </source>
</evidence>
<dbReference type="SUPFAM" id="SSF56317">
    <property type="entry name" value="Carbon-nitrogen hydrolase"/>
    <property type="match status" value="1"/>
</dbReference>
<protein>
    <submittedName>
        <fullName evidence="3">Amidohydrolase</fullName>
    </submittedName>
</protein>
<dbReference type="CDD" id="cd07576">
    <property type="entry name" value="R-amidase_like"/>
    <property type="match status" value="1"/>
</dbReference>
<evidence type="ECO:0000313" key="4">
    <source>
        <dbReference type="Proteomes" id="UP001519310"/>
    </source>
</evidence>
<dbReference type="Gene3D" id="3.60.110.10">
    <property type="entry name" value="Carbon-nitrogen hydrolase"/>
    <property type="match status" value="1"/>
</dbReference>
<dbReference type="InterPro" id="IPR044083">
    <property type="entry name" value="RamA-like"/>
</dbReference>
<organism evidence="3 4">
    <name type="scientific">Streptomyces avidinii</name>
    <dbReference type="NCBI Taxonomy" id="1895"/>
    <lineage>
        <taxon>Bacteria</taxon>
        <taxon>Bacillati</taxon>
        <taxon>Actinomycetota</taxon>
        <taxon>Actinomycetes</taxon>
        <taxon>Kitasatosporales</taxon>
        <taxon>Streptomycetaceae</taxon>
        <taxon>Streptomyces</taxon>
    </lineage>
</organism>
<reference evidence="3 4" key="1">
    <citation type="submission" date="2021-03" db="EMBL/GenBank/DDBJ databases">
        <title>Genomic Encyclopedia of Type Strains, Phase IV (KMG-IV): sequencing the most valuable type-strain genomes for metagenomic binning, comparative biology and taxonomic classification.</title>
        <authorList>
            <person name="Goeker M."/>
        </authorList>
    </citation>
    <scope>NUCLEOTIDE SEQUENCE [LARGE SCALE GENOMIC DNA]</scope>
    <source>
        <strain evidence="3 4">DSM 40526</strain>
    </source>
</reference>
<evidence type="ECO:0000259" key="2">
    <source>
        <dbReference type="PROSITE" id="PS50263"/>
    </source>
</evidence>
<dbReference type="EMBL" id="JAGGLQ010000010">
    <property type="protein sequence ID" value="MBP2038969.1"/>
    <property type="molecule type" value="Genomic_DNA"/>
</dbReference>
<dbReference type="InterPro" id="IPR001110">
    <property type="entry name" value="UPF0012_CS"/>
</dbReference>
<dbReference type="InterPro" id="IPR003010">
    <property type="entry name" value="C-N_Hydrolase"/>
</dbReference>
<comment type="similarity">
    <text evidence="1">Belongs to the carbon-nitrogen hydrolase superfamily. NIT1/NIT2 family.</text>
</comment>
<sequence length="266" mass="28495">MPPLRTALLQSSGVLGDPAENLKALDEAAARAAQSGAGLLVTSEMFLTGYALDLQDIPGLAEPADGASARAVGEIARRHRVAVLYGYPESADGVVYNAAQLIGPDGAALANYRKTHLFGCFEQDAFTPGDTPVVQADLNGLRIGIMICYDVEFPENVRAHALAGTDLLLVPTAQMHPFQFVAEQLVPVRAFENQMYIAYVNRTGPEGEFEFVGLSCLASPDGVTRTRAGRGEELVFGEADPELLSASRENNPYLRDRRPGLYASLV</sequence>
<dbReference type="InterPro" id="IPR036526">
    <property type="entry name" value="C-N_Hydrolase_sf"/>
</dbReference>
<dbReference type="PROSITE" id="PS01227">
    <property type="entry name" value="UPF0012"/>
    <property type="match status" value="1"/>
</dbReference>
<feature type="domain" description="CN hydrolase" evidence="2">
    <location>
        <begin position="4"/>
        <end position="241"/>
    </location>
</feature>
<dbReference type="Proteomes" id="UP001519310">
    <property type="component" value="Unassembled WGS sequence"/>
</dbReference>
<dbReference type="PROSITE" id="PS50263">
    <property type="entry name" value="CN_HYDROLASE"/>
    <property type="match status" value="1"/>
</dbReference>
<dbReference type="PANTHER" id="PTHR23088">
    <property type="entry name" value="NITRILASE-RELATED"/>
    <property type="match status" value="1"/>
</dbReference>
<dbReference type="RefSeq" id="WP_189972593.1">
    <property type="nucleotide sequence ID" value="NZ_BMVL01000012.1"/>
</dbReference>
<keyword evidence="4" id="KW-1185">Reference proteome</keyword>
<gene>
    <name evidence="3" type="ORF">J2Z77_004788</name>
</gene>
<proteinExistence type="inferred from homology"/>
<evidence type="ECO:0000256" key="1">
    <source>
        <dbReference type="ARBA" id="ARBA00010613"/>
    </source>
</evidence>
<dbReference type="Pfam" id="PF00795">
    <property type="entry name" value="CN_hydrolase"/>
    <property type="match status" value="1"/>
</dbReference>
<accession>A0ABS4LA48</accession>
<comment type="caution">
    <text evidence="3">The sequence shown here is derived from an EMBL/GenBank/DDBJ whole genome shotgun (WGS) entry which is preliminary data.</text>
</comment>
<dbReference type="PANTHER" id="PTHR23088:SF27">
    <property type="entry name" value="DEAMINATED GLUTATHIONE AMIDASE"/>
    <property type="match status" value="1"/>
</dbReference>
<name>A0ABS4LA48_STRAV</name>